<reference evidence="3" key="1">
    <citation type="journal article" date="2011" name="Nat. Genet.">
        <title>The Arabidopsis lyrata genome sequence and the basis of rapid genome size change.</title>
        <authorList>
            <person name="Hu T.T."/>
            <person name="Pattyn P."/>
            <person name="Bakker E.G."/>
            <person name="Cao J."/>
            <person name="Cheng J.-F."/>
            <person name="Clark R.M."/>
            <person name="Fahlgren N."/>
            <person name="Fawcett J.A."/>
            <person name="Grimwood J."/>
            <person name="Gundlach H."/>
            <person name="Haberer G."/>
            <person name="Hollister J.D."/>
            <person name="Ossowski S."/>
            <person name="Ottilar R.P."/>
            <person name="Salamov A.A."/>
            <person name="Schneeberger K."/>
            <person name="Spannagl M."/>
            <person name="Wang X."/>
            <person name="Yang L."/>
            <person name="Nasrallah M.E."/>
            <person name="Bergelson J."/>
            <person name="Carrington J.C."/>
            <person name="Gaut B.S."/>
            <person name="Schmutz J."/>
            <person name="Mayer K.F.X."/>
            <person name="Van de Peer Y."/>
            <person name="Grigoriev I.V."/>
            <person name="Nordborg M."/>
            <person name="Weigel D."/>
            <person name="Guo Y.-L."/>
        </authorList>
    </citation>
    <scope>NUCLEOTIDE SEQUENCE [LARGE SCALE GENOMIC DNA]</scope>
    <source>
        <strain evidence="3">cv. MN47</strain>
    </source>
</reference>
<sequence length="182" mass="21264">MIQCCKPHVPHGSEICINGVLYYTTVEKESLMVTTVVCFDISSEKFSFMKVTETFNRDLPRSTTMINYNGKLGLLMAEDFELRVLEDAGKHEWSTHVYMLPPLWKNLVGEETNLRFLGLKGTNEIVLSCKYPSTFMPSYVFYYNIERNTIRRLQIQGMEEFNGKRCYIYLNHVENIKLIQAY</sequence>
<protein>
    <submittedName>
        <fullName evidence="2">F-box family protein</fullName>
    </submittedName>
</protein>
<evidence type="ECO:0000313" key="3">
    <source>
        <dbReference type="Proteomes" id="UP000008694"/>
    </source>
</evidence>
<feature type="domain" description="F-box associated beta-propeller type 3" evidence="1">
    <location>
        <begin position="1"/>
        <end position="173"/>
    </location>
</feature>
<dbReference type="NCBIfam" id="TIGR01640">
    <property type="entry name" value="F_box_assoc_1"/>
    <property type="match status" value="1"/>
</dbReference>
<dbReference type="PANTHER" id="PTHR31111:SF113">
    <property type="entry name" value="F-BOX ASSOCIATED UBIQUITINATION EFFECTOR FAMILY PROTEIN"/>
    <property type="match status" value="1"/>
</dbReference>
<dbReference type="PANTHER" id="PTHR31111">
    <property type="entry name" value="BNAA05G37150D PROTEIN-RELATED"/>
    <property type="match status" value="1"/>
</dbReference>
<dbReference type="InterPro" id="IPR017451">
    <property type="entry name" value="F-box-assoc_interact_dom"/>
</dbReference>
<gene>
    <name evidence="2" type="ORF">ARALYDRAFT_478445</name>
</gene>
<keyword evidence="3" id="KW-1185">Reference proteome</keyword>
<dbReference type="EMBL" id="GL348715">
    <property type="protein sequence ID" value="EFH61087.1"/>
    <property type="molecule type" value="Genomic_DNA"/>
</dbReference>
<name>D7L9T5_ARALL</name>
<organism evidence="3">
    <name type="scientific">Arabidopsis lyrata subsp. lyrata</name>
    <name type="common">Lyre-leaved rock-cress</name>
    <dbReference type="NCBI Taxonomy" id="81972"/>
    <lineage>
        <taxon>Eukaryota</taxon>
        <taxon>Viridiplantae</taxon>
        <taxon>Streptophyta</taxon>
        <taxon>Embryophyta</taxon>
        <taxon>Tracheophyta</taxon>
        <taxon>Spermatophyta</taxon>
        <taxon>Magnoliopsida</taxon>
        <taxon>eudicotyledons</taxon>
        <taxon>Gunneridae</taxon>
        <taxon>Pentapetalae</taxon>
        <taxon>rosids</taxon>
        <taxon>malvids</taxon>
        <taxon>Brassicales</taxon>
        <taxon>Brassicaceae</taxon>
        <taxon>Camelineae</taxon>
        <taxon>Arabidopsis</taxon>
    </lineage>
</organism>
<dbReference type="Pfam" id="PF08268">
    <property type="entry name" value="FBA_3"/>
    <property type="match status" value="1"/>
</dbReference>
<dbReference type="InterPro" id="IPR013187">
    <property type="entry name" value="F-box-assoc_dom_typ3"/>
</dbReference>
<proteinExistence type="predicted"/>
<accession>D7L9T5</accession>
<evidence type="ECO:0000259" key="1">
    <source>
        <dbReference type="Pfam" id="PF08268"/>
    </source>
</evidence>
<evidence type="ECO:0000313" key="2">
    <source>
        <dbReference type="EMBL" id="EFH61087.1"/>
    </source>
</evidence>
<dbReference type="Gramene" id="fgenesh2_kg.3__1146__AT3G10990.1">
    <property type="protein sequence ID" value="fgenesh2_kg.3__1146__AT3G10990.1"/>
    <property type="gene ID" value="fgenesh2_kg.3__1146__AT3G10990.1"/>
</dbReference>
<dbReference type="HOGENOM" id="CLU_027176_9_1_1"/>
<dbReference type="AlphaFoldDB" id="D7L9T5"/>
<dbReference type="Proteomes" id="UP000008694">
    <property type="component" value="Unassembled WGS sequence"/>
</dbReference>